<dbReference type="InterPro" id="IPR000515">
    <property type="entry name" value="MetI-like"/>
</dbReference>
<keyword evidence="5 8" id="KW-0812">Transmembrane</keyword>
<dbReference type="PROSITE" id="PS50928">
    <property type="entry name" value="ABC_TM1"/>
    <property type="match status" value="1"/>
</dbReference>
<dbReference type="EMBL" id="JAODYY010000020">
    <property type="protein sequence ID" value="MDH0126951.1"/>
    <property type="molecule type" value="Genomic_DNA"/>
</dbReference>
<dbReference type="SUPFAM" id="SSF161098">
    <property type="entry name" value="MetI-like"/>
    <property type="match status" value="1"/>
</dbReference>
<dbReference type="GO" id="GO:0006865">
    <property type="term" value="P:amino acid transport"/>
    <property type="evidence" value="ECO:0007669"/>
    <property type="project" value="TreeGrafter"/>
</dbReference>
<evidence type="ECO:0000256" key="2">
    <source>
        <dbReference type="ARBA" id="ARBA00010072"/>
    </source>
</evidence>
<evidence type="ECO:0000256" key="1">
    <source>
        <dbReference type="ARBA" id="ARBA00004429"/>
    </source>
</evidence>
<feature type="transmembrane region" description="Helical" evidence="8">
    <location>
        <begin position="235"/>
        <end position="257"/>
    </location>
</feature>
<dbReference type="PANTHER" id="PTHR30614:SF41">
    <property type="entry name" value="INNER MEMBRANE AMINO-ACID ABC TRANSPORTER PERMEASE PROTEIN YHDY"/>
    <property type="match status" value="1"/>
</dbReference>
<dbReference type="GO" id="GO:0022857">
    <property type="term" value="F:transmembrane transporter activity"/>
    <property type="evidence" value="ECO:0007669"/>
    <property type="project" value="InterPro"/>
</dbReference>
<dbReference type="InterPro" id="IPR043429">
    <property type="entry name" value="ArtM/GltK/GlnP/TcyL/YhdX-like"/>
</dbReference>
<evidence type="ECO:0000256" key="4">
    <source>
        <dbReference type="ARBA" id="ARBA00022475"/>
    </source>
</evidence>
<organism evidence="10 11">
    <name type="scientific">Brucella intermedia GD04153</name>
    <dbReference type="NCBI Taxonomy" id="2975438"/>
    <lineage>
        <taxon>Bacteria</taxon>
        <taxon>Pseudomonadati</taxon>
        <taxon>Pseudomonadota</taxon>
        <taxon>Alphaproteobacteria</taxon>
        <taxon>Hyphomicrobiales</taxon>
        <taxon>Brucellaceae</taxon>
        <taxon>Brucella/Ochrobactrum group</taxon>
        <taxon>Brucella</taxon>
    </lineage>
</organism>
<dbReference type="Proteomes" id="UP001158087">
    <property type="component" value="Unassembled WGS sequence"/>
</dbReference>
<reference evidence="10" key="1">
    <citation type="submission" date="2022-09" db="EMBL/GenBank/DDBJ databases">
        <title>Intensive care unit water sources are persistently colonized with multi-drug resistant bacteria and are the site of extensive horizontal gene transfer of antibiotic resistance genes.</title>
        <authorList>
            <person name="Diorio-Toth L."/>
        </authorList>
    </citation>
    <scope>NUCLEOTIDE SEQUENCE</scope>
    <source>
        <strain evidence="10">GD04153</strain>
    </source>
</reference>
<dbReference type="GO" id="GO:0043190">
    <property type="term" value="C:ATP-binding cassette (ABC) transporter complex"/>
    <property type="evidence" value="ECO:0007669"/>
    <property type="project" value="InterPro"/>
</dbReference>
<dbReference type="Pfam" id="PF00528">
    <property type="entry name" value="BPD_transp_1"/>
    <property type="match status" value="1"/>
</dbReference>
<comment type="similarity">
    <text evidence="2">Belongs to the binding-protein-dependent transport system permease family. HisMQ subfamily.</text>
</comment>
<keyword evidence="7 8" id="KW-0472">Membrane</keyword>
<evidence type="ECO:0000256" key="8">
    <source>
        <dbReference type="RuleBase" id="RU363032"/>
    </source>
</evidence>
<proteinExistence type="inferred from homology"/>
<evidence type="ECO:0000256" key="6">
    <source>
        <dbReference type="ARBA" id="ARBA00022989"/>
    </source>
</evidence>
<dbReference type="AlphaFoldDB" id="A0AA42HBD8"/>
<dbReference type="Gene3D" id="1.10.3720.10">
    <property type="entry name" value="MetI-like"/>
    <property type="match status" value="1"/>
</dbReference>
<evidence type="ECO:0000259" key="9">
    <source>
        <dbReference type="PROSITE" id="PS50928"/>
    </source>
</evidence>
<dbReference type="NCBIfam" id="TIGR01726">
    <property type="entry name" value="HEQRo_perm_3TM"/>
    <property type="match status" value="1"/>
</dbReference>
<name>A0AA42HBD8_9HYPH</name>
<keyword evidence="4" id="KW-1003">Cell membrane</keyword>
<dbReference type="InterPro" id="IPR010065">
    <property type="entry name" value="AA_ABC_transptr_permease_3TM"/>
</dbReference>
<feature type="transmembrane region" description="Helical" evidence="8">
    <location>
        <begin position="193"/>
        <end position="215"/>
    </location>
</feature>
<keyword evidence="6 8" id="KW-1133">Transmembrane helix</keyword>
<feature type="transmembrane region" description="Helical" evidence="8">
    <location>
        <begin position="12"/>
        <end position="31"/>
    </location>
</feature>
<evidence type="ECO:0000256" key="5">
    <source>
        <dbReference type="ARBA" id="ARBA00022692"/>
    </source>
</evidence>
<evidence type="ECO:0000256" key="7">
    <source>
        <dbReference type="ARBA" id="ARBA00023136"/>
    </source>
</evidence>
<evidence type="ECO:0000256" key="3">
    <source>
        <dbReference type="ARBA" id="ARBA00022448"/>
    </source>
</evidence>
<feature type="transmembrane region" description="Helical" evidence="8">
    <location>
        <begin position="66"/>
        <end position="88"/>
    </location>
</feature>
<keyword evidence="3 8" id="KW-0813">Transport</keyword>
<dbReference type="CDD" id="cd06261">
    <property type="entry name" value="TM_PBP2"/>
    <property type="match status" value="1"/>
</dbReference>
<accession>A0AA42HBD8</accession>
<sequence length="270" mass="29207">MSSPKPEIKSFIFGMIGVTATLFLILFLIYADETGAALSALASMSSMLLTGSTEFSSLGGGFSANIFVSVVAMAISLVAGIILGVGLIAKNIFIRLIFKFVMNFLRNSPWLVLLYAMLYLIPYEVSLFGYVFLLSPVVKAIIGLSLPISANVAEVFRGGVESVTDGQWEASRSLGYSHSQILREIILPQALPLMLPSIMTVYAALFIGTSLIVVTGTDDIISIARVLIASGADQYATAIYLFILFVFFAFAFPIAMATRWIERHLRSVSA</sequence>
<protein>
    <submittedName>
        <fullName evidence="10">ABC transporter permease subunit</fullName>
    </submittedName>
</protein>
<feature type="domain" description="ABC transmembrane type-1" evidence="9">
    <location>
        <begin position="62"/>
        <end position="256"/>
    </location>
</feature>
<evidence type="ECO:0000313" key="10">
    <source>
        <dbReference type="EMBL" id="MDH0126951.1"/>
    </source>
</evidence>
<dbReference type="InterPro" id="IPR035906">
    <property type="entry name" value="MetI-like_sf"/>
</dbReference>
<comment type="caution">
    <text evidence="10">The sequence shown here is derived from an EMBL/GenBank/DDBJ whole genome shotgun (WGS) entry which is preliminary data.</text>
</comment>
<dbReference type="PANTHER" id="PTHR30614">
    <property type="entry name" value="MEMBRANE COMPONENT OF AMINO ACID ABC TRANSPORTER"/>
    <property type="match status" value="1"/>
</dbReference>
<feature type="transmembrane region" description="Helical" evidence="8">
    <location>
        <begin position="100"/>
        <end position="121"/>
    </location>
</feature>
<evidence type="ECO:0000313" key="11">
    <source>
        <dbReference type="Proteomes" id="UP001158087"/>
    </source>
</evidence>
<gene>
    <name evidence="10" type="ORF">N7376_23560</name>
</gene>
<comment type="subcellular location">
    <subcellularLocation>
        <location evidence="1">Cell inner membrane</location>
        <topology evidence="1">Multi-pass membrane protein</topology>
    </subcellularLocation>
    <subcellularLocation>
        <location evidence="8">Cell membrane</location>
        <topology evidence="8">Multi-pass membrane protein</topology>
    </subcellularLocation>
</comment>